<comment type="caution">
    <text evidence="7">The sequence shown here is derived from an EMBL/GenBank/DDBJ whole genome shotgun (WGS) entry which is preliminary data.</text>
</comment>
<evidence type="ECO:0000259" key="6">
    <source>
        <dbReference type="Pfam" id="PF00296"/>
    </source>
</evidence>
<reference evidence="7 8" key="1">
    <citation type="submission" date="2021-07" db="EMBL/GenBank/DDBJ databases">
        <authorList>
            <person name="So Y."/>
        </authorList>
    </citation>
    <scope>NUCLEOTIDE SEQUENCE [LARGE SCALE GENOMIC DNA]</scope>
    <source>
        <strain evidence="7 8">HJA6</strain>
    </source>
</reference>
<evidence type="ECO:0000256" key="1">
    <source>
        <dbReference type="ARBA" id="ARBA00022630"/>
    </source>
</evidence>
<dbReference type="NCBIfam" id="TIGR03860">
    <property type="entry name" value="FMN_nitrolo"/>
    <property type="match status" value="1"/>
</dbReference>
<keyword evidence="1" id="KW-0285">Flavoprotein</keyword>
<dbReference type="SUPFAM" id="SSF51679">
    <property type="entry name" value="Bacterial luciferase-like"/>
    <property type="match status" value="1"/>
</dbReference>
<keyword evidence="4" id="KW-0503">Monooxygenase</keyword>
<dbReference type="PANTHER" id="PTHR30011:SF16">
    <property type="entry name" value="C2H2 FINGER DOMAIN TRANSCRIPTION FACTOR (EUROFUNG)-RELATED"/>
    <property type="match status" value="1"/>
</dbReference>
<dbReference type="PIRSF" id="PIRSF000337">
    <property type="entry name" value="NTA_MOA"/>
    <property type="match status" value="1"/>
</dbReference>
<keyword evidence="2" id="KW-0288">FMN</keyword>
<gene>
    <name evidence="7" type="ORF">KPL78_11270</name>
</gene>
<dbReference type="CDD" id="cd01095">
    <property type="entry name" value="Nitrilotriacetate_monoxgenase"/>
    <property type="match status" value="1"/>
</dbReference>
<dbReference type="RefSeq" id="WP_219763029.1">
    <property type="nucleotide sequence ID" value="NZ_JAHYBZ010000003.1"/>
</dbReference>
<accession>A0ABS7A807</accession>
<dbReference type="EMBL" id="JAHYBZ010000003">
    <property type="protein sequence ID" value="MBW6398433.1"/>
    <property type="molecule type" value="Genomic_DNA"/>
</dbReference>
<evidence type="ECO:0000256" key="4">
    <source>
        <dbReference type="ARBA" id="ARBA00023033"/>
    </source>
</evidence>
<protein>
    <submittedName>
        <fullName evidence="7">LLM class flavin-dependent oxidoreductase</fullName>
    </submittedName>
</protein>
<keyword evidence="8" id="KW-1185">Reference proteome</keyword>
<dbReference type="Gene3D" id="3.20.20.30">
    <property type="entry name" value="Luciferase-like domain"/>
    <property type="match status" value="1"/>
</dbReference>
<feature type="domain" description="Luciferase-like" evidence="6">
    <location>
        <begin position="18"/>
        <end position="378"/>
    </location>
</feature>
<sequence length="436" mass="47611">MARRQMHLGVFVLGTGNHIAGWRMPGAYDSFVDLKVIQHIARIAERGCFDLLFLGDGLAVKENDHPSFTSRFEPITMLGALAATTTHLGLGATASTTYNEPFNVARQFASLDHLTSGRAAWNAVTSSGGLAALNFGREHPPHAERYRVAEEFVDVVTGLWDCWEDGAVVANRETGQYLDFSKIHSLDHDGTYFRVKGPNNAPRSPQGRPIILQAGASEPGLDLAARTADVVFAVVQDLEEARVGYTALKSRMPRFGRRPEEIAVLPGVMPVIGATRQEARDTLDKLQSFVTGSNAAGLLSGRLGMDVSGFPLDELVPDLPLPDTSHGFARAMLSKARREGMTWRDLHNLTGAARGHWVIAGTPSDIADTLQEWFETGAADGFNILPAWFPGAFDQFVDEVVPELQRRGLFRREYTATTLRGHLGLDLPPSRFGAPR</sequence>
<evidence type="ECO:0000256" key="2">
    <source>
        <dbReference type="ARBA" id="ARBA00022643"/>
    </source>
</evidence>
<dbReference type="InterPro" id="IPR051260">
    <property type="entry name" value="Diverse_substr_monoxygenases"/>
</dbReference>
<dbReference type="PANTHER" id="PTHR30011">
    <property type="entry name" value="ALKANESULFONATE MONOOXYGENASE-RELATED"/>
    <property type="match status" value="1"/>
</dbReference>
<evidence type="ECO:0000313" key="8">
    <source>
        <dbReference type="Proteomes" id="UP001196565"/>
    </source>
</evidence>
<evidence type="ECO:0000256" key="3">
    <source>
        <dbReference type="ARBA" id="ARBA00023002"/>
    </source>
</evidence>
<dbReference type="InterPro" id="IPR016215">
    <property type="entry name" value="NTA_MOA"/>
</dbReference>
<dbReference type="Pfam" id="PF00296">
    <property type="entry name" value="Bac_luciferase"/>
    <property type="match status" value="1"/>
</dbReference>
<evidence type="ECO:0000256" key="5">
    <source>
        <dbReference type="ARBA" id="ARBA00033748"/>
    </source>
</evidence>
<dbReference type="InterPro" id="IPR036661">
    <property type="entry name" value="Luciferase-like_sf"/>
</dbReference>
<dbReference type="InterPro" id="IPR011251">
    <property type="entry name" value="Luciferase-like_dom"/>
</dbReference>
<keyword evidence="3" id="KW-0560">Oxidoreductase</keyword>
<name>A0ABS7A807_9PROT</name>
<proteinExistence type="inferred from homology"/>
<evidence type="ECO:0000313" key="7">
    <source>
        <dbReference type="EMBL" id="MBW6398433.1"/>
    </source>
</evidence>
<organism evidence="7 8">
    <name type="scientific">Roseomonas alba</name>
    <dbReference type="NCBI Taxonomy" id="2846776"/>
    <lineage>
        <taxon>Bacteria</taxon>
        <taxon>Pseudomonadati</taxon>
        <taxon>Pseudomonadota</taxon>
        <taxon>Alphaproteobacteria</taxon>
        <taxon>Acetobacterales</taxon>
        <taxon>Roseomonadaceae</taxon>
        <taxon>Roseomonas</taxon>
    </lineage>
</organism>
<comment type="similarity">
    <text evidence="5">Belongs to the NtaA/SnaA/DszA monooxygenase family.</text>
</comment>
<dbReference type="Proteomes" id="UP001196565">
    <property type="component" value="Unassembled WGS sequence"/>
</dbReference>